<keyword evidence="3" id="KW-1185">Reference proteome</keyword>
<evidence type="ECO:0000313" key="3">
    <source>
        <dbReference type="Proteomes" id="UP001501536"/>
    </source>
</evidence>
<comment type="caution">
    <text evidence="2">The sequence shown here is derived from an EMBL/GenBank/DDBJ whole genome shotgun (WGS) entry which is preliminary data.</text>
</comment>
<dbReference type="SMART" id="SM00530">
    <property type="entry name" value="HTH_XRE"/>
    <property type="match status" value="1"/>
</dbReference>
<dbReference type="InterPro" id="IPR001387">
    <property type="entry name" value="Cro/C1-type_HTH"/>
</dbReference>
<reference evidence="3" key="1">
    <citation type="journal article" date="2019" name="Int. J. Syst. Evol. Microbiol.">
        <title>The Global Catalogue of Microorganisms (GCM) 10K type strain sequencing project: providing services to taxonomists for standard genome sequencing and annotation.</title>
        <authorList>
            <consortium name="The Broad Institute Genomics Platform"/>
            <consortium name="The Broad Institute Genome Sequencing Center for Infectious Disease"/>
            <person name="Wu L."/>
            <person name="Ma J."/>
        </authorList>
    </citation>
    <scope>NUCLEOTIDE SEQUENCE [LARGE SCALE GENOMIC DNA]</scope>
    <source>
        <strain evidence="3">JCM 16961</strain>
    </source>
</reference>
<dbReference type="RefSeq" id="WP_344880793.1">
    <property type="nucleotide sequence ID" value="NZ_BAABCJ010000001.1"/>
</dbReference>
<proteinExistence type="predicted"/>
<dbReference type="Gene3D" id="1.10.260.40">
    <property type="entry name" value="lambda repressor-like DNA-binding domains"/>
    <property type="match status" value="1"/>
</dbReference>
<dbReference type="PROSITE" id="PS50943">
    <property type="entry name" value="HTH_CROC1"/>
    <property type="match status" value="1"/>
</dbReference>
<gene>
    <name evidence="2" type="ORF">GCM10022377_09960</name>
</gene>
<dbReference type="Proteomes" id="UP001501536">
    <property type="component" value="Unassembled WGS sequence"/>
</dbReference>
<feature type="domain" description="HTH cro/C1-type" evidence="1">
    <location>
        <begin position="17"/>
        <end position="76"/>
    </location>
</feature>
<evidence type="ECO:0000313" key="2">
    <source>
        <dbReference type="EMBL" id="GAA3698953.1"/>
    </source>
</evidence>
<dbReference type="CDD" id="cd00093">
    <property type="entry name" value="HTH_XRE"/>
    <property type="match status" value="1"/>
</dbReference>
<dbReference type="Pfam" id="PF01381">
    <property type="entry name" value="HTH_3"/>
    <property type="match status" value="1"/>
</dbReference>
<dbReference type="EMBL" id="BAABCJ010000001">
    <property type="protein sequence ID" value="GAA3698953.1"/>
    <property type="molecule type" value="Genomic_DNA"/>
</dbReference>
<dbReference type="InterPro" id="IPR010982">
    <property type="entry name" value="Lambda_DNA-bd_dom_sf"/>
</dbReference>
<accession>A0ABP7D0F1</accession>
<organism evidence="2 3">
    <name type="scientific">Zhihengliuella alba</name>
    <dbReference type="NCBI Taxonomy" id="547018"/>
    <lineage>
        <taxon>Bacteria</taxon>
        <taxon>Bacillati</taxon>
        <taxon>Actinomycetota</taxon>
        <taxon>Actinomycetes</taxon>
        <taxon>Micrococcales</taxon>
        <taxon>Micrococcaceae</taxon>
        <taxon>Zhihengliuella</taxon>
    </lineage>
</organism>
<dbReference type="SUPFAM" id="SSF47413">
    <property type="entry name" value="lambda repressor-like DNA-binding domains"/>
    <property type="match status" value="1"/>
</dbReference>
<name>A0ABP7D0F1_9MICC</name>
<protein>
    <recommendedName>
        <fullName evidence="1">HTH cro/C1-type domain-containing protein</fullName>
    </recommendedName>
</protein>
<sequence length="204" mass="22383">MQQGHAGSPEELFGRVVAMIRKHENLSQREFAERLTRRGMPVDASAVSRIEKGTRSVRLVEALVIAEVLDVDLNTLAGLSETPGQSLRHARKAADRAMQEALPRLVAMGWALLDAQDLLDSEPSLLEQLTDDAGGGPRDAEDYLAWVARRISEWDEPKTEEHVVVTGSDERTARMRGVYLALIDQVVTTAGEAEGGDGERQEEA</sequence>
<evidence type="ECO:0000259" key="1">
    <source>
        <dbReference type="PROSITE" id="PS50943"/>
    </source>
</evidence>